<dbReference type="SUPFAM" id="SSF53335">
    <property type="entry name" value="S-adenosyl-L-methionine-dependent methyltransferases"/>
    <property type="match status" value="1"/>
</dbReference>
<evidence type="ECO:0000256" key="2">
    <source>
        <dbReference type="ARBA" id="ARBA00022603"/>
    </source>
</evidence>
<dbReference type="GO" id="GO:0008171">
    <property type="term" value="F:O-methyltransferase activity"/>
    <property type="evidence" value="ECO:0007669"/>
    <property type="project" value="InterPro"/>
</dbReference>
<dbReference type="InterPro" id="IPR050362">
    <property type="entry name" value="Cation-dep_OMT"/>
</dbReference>
<dbReference type="CDD" id="cd02440">
    <property type="entry name" value="AdoMet_MTases"/>
    <property type="match status" value="1"/>
</dbReference>
<reference evidence="7 8" key="2">
    <citation type="journal article" date="2009" name="PLoS ONE">
        <title>An integrated genetic and cytogenetic map of the cucumber genome.</title>
        <authorList>
            <person name="Ren Y."/>
            <person name="Zhang Z."/>
            <person name="Liu J."/>
            <person name="Staub J.E."/>
            <person name="Han Y."/>
            <person name="Cheng Z."/>
            <person name="Li X."/>
            <person name="Lu J."/>
            <person name="Miao H."/>
            <person name="Kang H."/>
            <person name="Xie B."/>
            <person name="Gu X."/>
            <person name="Wang X."/>
            <person name="Du Y."/>
            <person name="Jin W."/>
            <person name="Huang S."/>
        </authorList>
    </citation>
    <scope>NUCLEOTIDE SEQUENCE [LARGE SCALE GENOMIC DNA]</scope>
    <source>
        <strain evidence="8">cv. 9930</strain>
    </source>
</reference>
<comment type="similarity">
    <text evidence="6">Belongs to the class I-like SAM-binding methyltransferase superfamily. Cation-dependent O-methyltransferase family.</text>
</comment>
<dbReference type="Gene3D" id="3.40.50.150">
    <property type="entry name" value="Vaccinia Virus protein VP39"/>
    <property type="match status" value="1"/>
</dbReference>
<dbReference type="Pfam" id="PF01596">
    <property type="entry name" value="Methyltransf_3"/>
    <property type="match status" value="1"/>
</dbReference>
<dbReference type="PANTHER" id="PTHR10509">
    <property type="entry name" value="O-METHYLTRANSFERASE-RELATED"/>
    <property type="match status" value="1"/>
</dbReference>
<dbReference type="GO" id="GO:0046872">
    <property type="term" value="F:metal ion binding"/>
    <property type="evidence" value="ECO:0007669"/>
    <property type="project" value="UniProtKB-KW"/>
</dbReference>
<evidence type="ECO:0000256" key="5">
    <source>
        <dbReference type="ARBA" id="ARBA00022723"/>
    </source>
</evidence>
<keyword evidence="3" id="KW-0808">Transferase</keyword>
<dbReference type="OrthoDB" id="10251242at2759"/>
<evidence type="ECO:0000256" key="4">
    <source>
        <dbReference type="ARBA" id="ARBA00022691"/>
    </source>
</evidence>
<comment type="function">
    <text evidence="1">Methylates caffeoyl-CoA to feruloyl-CoA and 5-hydroxyferuloyl-CoA to sinapoyl-CoA. Plays a role in the synthesis of feruloylated polysaccharides. Involved in the reinforcement of the plant cell wall. Also involved in the responding to wounding or pathogen challenge by the increased formation of cell wall-bound ferulic acid polymers.</text>
</comment>
<evidence type="ECO:0000256" key="3">
    <source>
        <dbReference type="ARBA" id="ARBA00022679"/>
    </source>
</evidence>
<keyword evidence="8" id="KW-1185">Reference proteome</keyword>
<gene>
    <name evidence="7" type="ORF">Csa_5G589940</name>
</gene>
<evidence type="ECO:0000256" key="1">
    <source>
        <dbReference type="ARBA" id="ARBA00002334"/>
    </source>
</evidence>
<reference evidence="7 8" key="4">
    <citation type="journal article" date="2011" name="BMC Genomics">
        <title>RNA-Seq improves annotation of protein-coding genes in the cucumber genome.</title>
        <authorList>
            <person name="Li Z."/>
            <person name="Zhang Z."/>
            <person name="Yan P."/>
            <person name="Huang S."/>
            <person name="Fei Z."/>
            <person name="Lin K."/>
        </authorList>
    </citation>
    <scope>NUCLEOTIDE SEQUENCE [LARGE SCALE GENOMIC DNA]</scope>
    <source>
        <strain evidence="8">cv. 9930</strain>
    </source>
</reference>
<evidence type="ECO:0000313" key="7">
    <source>
        <dbReference type="EMBL" id="KGN51677.1"/>
    </source>
</evidence>
<dbReference type="STRING" id="3659.A0A0A0KTC8"/>
<accession>A0A0A0KTC8</accession>
<keyword evidence="2" id="KW-0489">Methyltransferase</keyword>
<sequence>MANYHSDKNILKSTALLQYILKANAYPREHEQLKELRESTFNKFDKSGSVMNVPVDEGLFLSMLLKLMNAKKTIEVGVYTGYSLLTTALALPADGRITAIDMDRKPFEFGLPFIRKAGVDHKINFVESKALVALNNLLNDGKKDFDFAFVDAMKSEYIEYHELLLKLVKVGGVIAYDNTLWFGSVALSDNEVDEHLRESKVHIQRFNAFLVKDSRVEIALLSIGDGVTLCRRIK</sequence>
<evidence type="ECO:0008006" key="9">
    <source>
        <dbReference type="Google" id="ProtNLM"/>
    </source>
</evidence>
<dbReference type="InterPro" id="IPR002935">
    <property type="entry name" value="SAM_O-MeTrfase"/>
</dbReference>
<keyword evidence="5" id="KW-0479">Metal-binding</keyword>
<organism evidence="7 8">
    <name type="scientific">Cucumis sativus</name>
    <name type="common">Cucumber</name>
    <dbReference type="NCBI Taxonomy" id="3659"/>
    <lineage>
        <taxon>Eukaryota</taxon>
        <taxon>Viridiplantae</taxon>
        <taxon>Streptophyta</taxon>
        <taxon>Embryophyta</taxon>
        <taxon>Tracheophyta</taxon>
        <taxon>Spermatophyta</taxon>
        <taxon>Magnoliopsida</taxon>
        <taxon>eudicotyledons</taxon>
        <taxon>Gunneridae</taxon>
        <taxon>Pentapetalae</taxon>
        <taxon>rosids</taxon>
        <taxon>fabids</taxon>
        <taxon>Cucurbitales</taxon>
        <taxon>Cucurbitaceae</taxon>
        <taxon>Benincaseae</taxon>
        <taxon>Cucumis</taxon>
    </lineage>
</organism>
<dbReference type="GO" id="GO:0032259">
    <property type="term" value="P:methylation"/>
    <property type="evidence" value="ECO:0007669"/>
    <property type="project" value="UniProtKB-KW"/>
</dbReference>
<dbReference type="PANTHER" id="PTHR10509:SF34">
    <property type="entry name" value="TAPETUM-SPECIFIC METHYLTRANSFERASE 1"/>
    <property type="match status" value="1"/>
</dbReference>
<reference evidence="7 8" key="3">
    <citation type="journal article" date="2010" name="BMC Genomics">
        <title>Transcriptome sequencing and comparative analysis of cucumber flowers with different sex types.</title>
        <authorList>
            <person name="Guo S."/>
            <person name="Zheng Y."/>
            <person name="Joung J.G."/>
            <person name="Liu S."/>
            <person name="Zhang Z."/>
            <person name="Crasta O.R."/>
            <person name="Sobral B.W."/>
            <person name="Xu Y."/>
            <person name="Huang S."/>
            <person name="Fei Z."/>
        </authorList>
    </citation>
    <scope>NUCLEOTIDE SEQUENCE [LARGE SCALE GENOMIC DNA]</scope>
    <source>
        <strain evidence="8">cv. 9930</strain>
    </source>
</reference>
<proteinExistence type="inferred from homology"/>
<reference evidence="7 8" key="1">
    <citation type="journal article" date="2009" name="Nat. Genet.">
        <title>The genome of the cucumber, Cucumis sativus L.</title>
        <authorList>
            <person name="Huang S."/>
            <person name="Li R."/>
            <person name="Zhang Z."/>
            <person name="Li L."/>
            <person name="Gu X."/>
            <person name="Fan W."/>
            <person name="Lucas W.J."/>
            <person name="Wang X."/>
            <person name="Xie B."/>
            <person name="Ni P."/>
            <person name="Ren Y."/>
            <person name="Zhu H."/>
            <person name="Li J."/>
            <person name="Lin K."/>
            <person name="Jin W."/>
            <person name="Fei Z."/>
            <person name="Li G."/>
            <person name="Staub J."/>
            <person name="Kilian A."/>
            <person name="van der Vossen E.A."/>
            <person name="Wu Y."/>
            <person name="Guo J."/>
            <person name="He J."/>
            <person name="Jia Z."/>
            <person name="Ren Y."/>
            <person name="Tian G."/>
            <person name="Lu Y."/>
            <person name="Ruan J."/>
            <person name="Qian W."/>
            <person name="Wang M."/>
            <person name="Huang Q."/>
            <person name="Li B."/>
            <person name="Xuan Z."/>
            <person name="Cao J."/>
            <person name="Asan"/>
            <person name="Wu Z."/>
            <person name="Zhang J."/>
            <person name="Cai Q."/>
            <person name="Bai Y."/>
            <person name="Zhao B."/>
            <person name="Han Y."/>
            <person name="Li Y."/>
            <person name="Li X."/>
            <person name="Wang S."/>
            <person name="Shi Q."/>
            <person name="Liu S."/>
            <person name="Cho W.K."/>
            <person name="Kim J.Y."/>
            <person name="Xu Y."/>
            <person name="Heller-Uszynska K."/>
            <person name="Miao H."/>
            <person name="Cheng Z."/>
            <person name="Zhang S."/>
            <person name="Wu J."/>
            <person name="Yang Y."/>
            <person name="Kang H."/>
            <person name="Li M."/>
            <person name="Liang H."/>
            <person name="Ren X."/>
            <person name="Shi Z."/>
            <person name="Wen M."/>
            <person name="Jian M."/>
            <person name="Yang H."/>
            <person name="Zhang G."/>
            <person name="Yang Z."/>
            <person name="Chen R."/>
            <person name="Liu S."/>
            <person name="Li J."/>
            <person name="Ma L."/>
            <person name="Liu H."/>
            <person name="Zhou Y."/>
            <person name="Zhao J."/>
            <person name="Fang X."/>
            <person name="Li G."/>
            <person name="Fang L."/>
            <person name="Li Y."/>
            <person name="Liu D."/>
            <person name="Zheng H."/>
            <person name="Zhang Y."/>
            <person name="Qin N."/>
            <person name="Li Z."/>
            <person name="Yang G."/>
            <person name="Yang S."/>
            <person name="Bolund L."/>
            <person name="Kristiansen K."/>
            <person name="Zheng H."/>
            <person name="Li S."/>
            <person name="Zhang X."/>
            <person name="Yang H."/>
            <person name="Wang J."/>
            <person name="Sun R."/>
            <person name="Zhang B."/>
            <person name="Jiang S."/>
            <person name="Wang J."/>
            <person name="Du Y."/>
            <person name="Li S."/>
        </authorList>
    </citation>
    <scope>NUCLEOTIDE SEQUENCE [LARGE SCALE GENOMIC DNA]</scope>
    <source>
        <strain evidence="8">cv. 9930</strain>
    </source>
</reference>
<protein>
    <recommendedName>
        <fullName evidence="9">Caffeoyl-CoA O-methyltransferase</fullName>
    </recommendedName>
</protein>
<dbReference type="OMA" id="YIEYHEL"/>
<dbReference type="KEGG" id="csv:101212121"/>
<dbReference type="Proteomes" id="UP000029981">
    <property type="component" value="Chromosome 5"/>
</dbReference>
<dbReference type="AlphaFoldDB" id="A0A0A0KTC8"/>
<dbReference type="Gramene" id="KGN51677">
    <property type="protein sequence ID" value="KGN51677"/>
    <property type="gene ID" value="Csa_5G589940"/>
</dbReference>
<dbReference type="eggNOG" id="KOG1663">
    <property type="taxonomic scope" value="Eukaryota"/>
</dbReference>
<dbReference type="PROSITE" id="PS51682">
    <property type="entry name" value="SAM_OMT_I"/>
    <property type="match status" value="1"/>
</dbReference>
<name>A0A0A0KTC8_CUCSA</name>
<evidence type="ECO:0000256" key="6">
    <source>
        <dbReference type="ARBA" id="ARBA00023453"/>
    </source>
</evidence>
<evidence type="ECO:0000313" key="8">
    <source>
        <dbReference type="Proteomes" id="UP000029981"/>
    </source>
</evidence>
<dbReference type="EMBL" id="CM002926">
    <property type="protein sequence ID" value="KGN51677.1"/>
    <property type="molecule type" value="Genomic_DNA"/>
</dbReference>
<dbReference type="GO" id="GO:0008757">
    <property type="term" value="F:S-adenosylmethionine-dependent methyltransferase activity"/>
    <property type="evidence" value="ECO:0000318"/>
    <property type="project" value="GO_Central"/>
</dbReference>
<keyword evidence="4" id="KW-0949">S-adenosyl-L-methionine</keyword>
<dbReference type="InterPro" id="IPR029063">
    <property type="entry name" value="SAM-dependent_MTases_sf"/>
</dbReference>